<gene>
    <name evidence="4" type="primary">ANKRD54_2</name>
    <name evidence="4" type="ORF">A0J61_02968</name>
</gene>
<dbReference type="PROSITE" id="PS50297">
    <property type="entry name" value="ANK_REP_REGION"/>
    <property type="match status" value="2"/>
</dbReference>
<organism evidence="4 5">
    <name type="scientific">Choanephora cucurbitarum</name>
    <dbReference type="NCBI Taxonomy" id="101091"/>
    <lineage>
        <taxon>Eukaryota</taxon>
        <taxon>Fungi</taxon>
        <taxon>Fungi incertae sedis</taxon>
        <taxon>Mucoromycota</taxon>
        <taxon>Mucoromycotina</taxon>
        <taxon>Mucoromycetes</taxon>
        <taxon>Mucorales</taxon>
        <taxon>Mucorineae</taxon>
        <taxon>Choanephoraceae</taxon>
        <taxon>Choanephoroideae</taxon>
        <taxon>Choanephora</taxon>
    </lineage>
</organism>
<comment type="caution">
    <text evidence="4">The sequence shown here is derived from an EMBL/GenBank/DDBJ whole genome shotgun (WGS) entry which is preliminary data.</text>
</comment>
<proteinExistence type="predicted"/>
<evidence type="ECO:0000256" key="2">
    <source>
        <dbReference type="ARBA" id="ARBA00023043"/>
    </source>
</evidence>
<protein>
    <submittedName>
        <fullName evidence="4">Ankyrin repeat domain-containing protein 54</fullName>
    </submittedName>
</protein>
<accession>A0A1C7NIR3</accession>
<dbReference type="InterPro" id="IPR002110">
    <property type="entry name" value="Ankyrin_rpt"/>
</dbReference>
<feature type="repeat" description="ANK" evidence="3">
    <location>
        <begin position="639"/>
        <end position="667"/>
    </location>
</feature>
<evidence type="ECO:0000256" key="3">
    <source>
        <dbReference type="PROSITE-ProRule" id="PRU00023"/>
    </source>
</evidence>
<evidence type="ECO:0000313" key="5">
    <source>
        <dbReference type="Proteomes" id="UP000093000"/>
    </source>
</evidence>
<reference evidence="4 5" key="1">
    <citation type="submission" date="2016-03" db="EMBL/GenBank/DDBJ databases">
        <title>Choanephora cucurbitarum.</title>
        <authorList>
            <person name="Min B."/>
            <person name="Park H."/>
            <person name="Park J.-H."/>
            <person name="Shin H.-D."/>
            <person name="Choi I.-G."/>
        </authorList>
    </citation>
    <scope>NUCLEOTIDE SEQUENCE [LARGE SCALE GENOMIC DNA]</scope>
    <source>
        <strain evidence="4 5">KUS-F28377</strain>
    </source>
</reference>
<feature type="repeat" description="ANK" evidence="3">
    <location>
        <begin position="674"/>
        <end position="702"/>
    </location>
</feature>
<dbReference type="InParanoid" id="A0A1C7NIR3"/>
<sequence length="756" mass="85773">METSHERNWPISFKRIQSRPYGKRVTPLEDKKKGILFQKKKSMIHSLAIQKKQTDQESIDSNESDLQPLAFWLPKNQSSATEASLQSSLSSNSLELVNKTSYFKRHATMQMTRAASKGHIQLKRAATWLGLVGQRLLTAPPVQSFGLYVSQKYQSASDHVLMRLTQSDSRHLHLARPDWLHSSDRSLQDTIYGTDSDHCVFLKNQLKLKSPPSKKDKQIINKRKLITPKRIMYCKVIQIINLASTRDCDYELHVQLNNVTLAIKRGILRKTEKNASADRPYDEALVFEVQEPFSLNFMVAARHTNTFVRDGLAKLGIWPISNPKEDTNTKLPVAGYICLNFENKMDILDQGVSRFRLVKPVDKAMNRWINIELLIDIKVEEILPAVVHRFPWSYTTSQHLSDEITDEEIDSTDIQASQLHCQKGDYLTIYTRGLGHPTWKRYWVIMEGNQLVLYDFTFKETKDPLSMVSLLSLMAVTKPSLDDCESVGLSRKTGMILQFNRNSAFLTEFVRLESDEGLEGKAYLYGDHERNTAFWRQALSAYVFDPSRTVVSSPDDGIDLRFLCKTPNDVLKKITKSNITKHTTGHKSVTSTRLKDVFINSEQREGLMTACSKGDLPKVTYLLEQKKTGLNPDLIRDSKLRTPLLVACAAGQAAVVRQLIRYGADVNNPMGDIVGNKPLDLAVISNDVDTVLVLLEAGAHIHRHITDNQSHLQTRLRAATRTPLDLANSRLDLLISQSNSTSRKSMDQVLKVKEEE</sequence>
<dbReference type="Gene3D" id="1.25.40.20">
    <property type="entry name" value="Ankyrin repeat-containing domain"/>
    <property type="match status" value="1"/>
</dbReference>
<dbReference type="STRING" id="101091.A0A1C7NIR3"/>
<dbReference type="InterPro" id="IPR036770">
    <property type="entry name" value="Ankyrin_rpt-contain_sf"/>
</dbReference>
<dbReference type="PANTHER" id="PTHR24171">
    <property type="entry name" value="ANKYRIN REPEAT DOMAIN-CONTAINING PROTEIN 39-RELATED"/>
    <property type="match status" value="1"/>
</dbReference>
<evidence type="ECO:0000313" key="4">
    <source>
        <dbReference type="EMBL" id="OBZ88983.1"/>
    </source>
</evidence>
<evidence type="ECO:0000256" key="1">
    <source>
        <dbReference type="ARBA" id="ARBA00022737"/>
    </source>
</evidence>
<dbReference type="Pfam" id="PF12796">
    <property type="entry name" value="Ank_2"/>
    <property type="match status" value="1"/>
</dbReference>
<dbReference type="SUPFAM" id="SSF48403">
    <property type="entry name" value="Ankyrin repeat"/>
    <property type="match status" value="1"/>
</dbReference>
<dbReference type="Gene3D" id="2.30.29.30">
    <property type="entry name" value="Pleckstrin-homology domain (PH domain)/Phosphotyrosine-binding domain (PTB)"/>
    <property type="match status" value="1"/>
</dbReference>
<dbReference type="Proteomes" id="UP000093000">
    <property type="component" value="Unassembled WGS sequence"/>
</dbReference>
<dbReference type="SMART" id="SM00248">
    <property type="entry name" value="ANK"/>
    <property type="match status" value="3"/>
</dbReference>
<keyword evidence="5" id="KW-1185">Reference proteome</keyword>
<dbReference type="AlphaFoldDB" id="A0A1C7NIR3"/>
<dbReference type="OrthoDB" id="2119658at2759"/>
<dbReference type="PANTHER" id="PTHR24171:SF8">
    <property type="entry name" value="BRCA1-ASSOCIATED RING DOMAIN PROTEIN 1"/>
    <property type="match status" value="1"/>
</dbReference>
<dbReference type="GO" id="GO:0004842">
    <property type="term" value="F:ubiquitin-protein transferase activity"/>
    <property type="evidence" value="ECO:0007669"/>
    <property type="project" value="TreeGrafter"/>
</dbReference>
<dbReference type="GO" id="GO:0085020">
    <property type="term" value="P:protein K6-linked ubiquitination"/>
    <property type="evidence" value="ECO:0007669"/>
    <property type="project" value="TreeGrafter"/>
</dbReference>
<keyword evidence="2 3" id="KW-0040">ANK repeat</keyword>
<dbReference type="PROSITE" id="PS50088">
    <property type="entry name" value="ANK_REPEAT"/>
    <property type="match status" value="2"/>
</dbReference>
<keyword evidence="1" id="KW-0677">Repeat</keyword>
<name>A0A1C7NIR3_9FUNG</name>
<dbReference type="InterPro" id="IPR011993">
    <property type="entry name" value="PH-like_dom_sf"/>
</dbReference>
<dbReference type="EMBL" id="LUGH01000120">
    <property type="protein sequence ID" value="OBZ88983.1"/>
    <property type="molecule type" value="Genomic_DNA"/>
</dbReference>